<keyword evidence="2" id="KW-1185">Reference proteome</keyword>
<dbReference type="Proteomes" id="UP001153678">
    <property type="component" value="Unassembled WGS sequence"/>
</dbReference>
<evidence type="ECO:0000313" key="2">
    <source>
        <dbReference type="Proteomes" id="UP001153678"/>
    </source>
</evidence>
<proteinExistence type="predicted"/>
<dbReference type="GO" id="GO:0003676">
    <property type="term" value="F:nucleic acid binding"/>
    <property type="evidence" value="ECO:0007669"/>
    <property type="project" value="InterPro"/>
</dbReference>
<dbReference type="EMBL" id="CAMKVN010008545">
    <property type="protein sequence ID" value="CAI2192622.1"/>
    <property type="molecule type" value="Genomic_DNA"/>
</dbReference>
<dbReference type="AlphaFoldDB" id="A0A9W4T4L4"/>
<gene>
    <name evidence="1" type="ORF">FWILDA_LOCUS15668</name>
</gene>
<name>A0A9W4T4L4_9GLOM</name>
<reference evidence="1" key="1">
    <citation type="submission" date="2022-08" db="EMBL/GenBank/DDBJ databases">
        <authorList>
            <person name="Kallberg Y."/>
            <person name="Tangrot J."/>
            <person name="Rosling A."/>
        </authorList>
    </citation>
    <scope>NUCLEOTIDE SEQUENCE</scope>
    <source>
        <strain evidence="1">Wild A</strain>
    </source>
</reference>
<dbReference type="OrthoDB" id="2424995at2759"/>
<dbReference type="InterPro" id="IPR036397">
    <property type="entry name" value="RNaseH_sf"/>
</dbReference>
<accession>A0A9W4T4L4</accession>
<feature type="non-terminal residue" evidence="1">
    <location>
        <position position="114"/>
    </location>
</feature>
<dbReference type="Gene3D" id="3.30.420.10">
    <property type="entry name" value="Ribonuclease H-like superfamily/Ribonuclease H"/>
    <property type="match status" value="1"/>
</dbReference>
<evidence type="ECO:0000313" key="1">
    <source>
        <dbReference type="EMBL" id="CAI2192622.1"/>
    </source>
</evidence>
<sequence>IRTFLLQGYHTEKKTYIRVRIWNHFDQNNTLKAARKVGIRTASDDLTSKYYHRKVAYDLKPLKQICLVNVETAPDPRWITIVYGDQTNLLKAFALCWKLLASDIQIGFNDSQYD</sequence>
<organism evidence="1 2">
    <name type="scientific">Funneliformis geosporum</name>
    <dbReference type="NCBI Taxonomy" id="1117311"/>
    <lineage>
        <taxon>Eukaryota</taxon>
        <taxon>Fungi</taxon>
        <taxon>Fungi incertae sedis</taxon>
        <taxon>Mucoromycota</taxon>
        <taxon>Glomeromycotina</taxon>
        <taxon>Glomeromycetes</taxon>
        <taxon>Glomerales</taxon>
        <taxon>Glomeraceae</taxon>
        <taxon>Funneliformis</taxon>
    </lineage>
</organism>
<comment type="caution">
    <text evidence="1">The sequence shown here is derived from an EMBL/GenBank/DDBJ whole genome shotgun (WGS) entry which is preliminary data.</text>
</comment>
<protein>
    <submittedName>
        <fullName evidence="1">3088_t:CDS:1</fullName>
    </submittedName>
</protein>